<feature type="transmembrane region" description="Helical" evidence="7">
    <location>
        <begin position="92"/>
        <end position="114"/>
    </location>
</feature>
<feature type="domain" description="ABC transmembrane type-1" evidence="8">
    <location>
        <begin position="88"/>
        <end position="275"/>
    </location>
</feature>
<evidence type="ECO:0000256" key="5">
    <source>
        <dbReference type="ARBA" id="ARBA00022989"/>
    </source>
</evidence>
<evidence type="ECO:0000256" key="7">
    <source>
        <dbReference type="RuleBase" id="RU363032"/>
    </source>
</evidence>
<name>A0A6J4VHL4_9BACT</name>
<dbReference type="Gene3D" id="1.10.3720.10">
    <property type="entry name" value="MetI-like"/>
    <property type="match status" value="1"/>
</dbReference>
<dbReference type="PROSITE" id="PS50928">
    <property type="entry name" value="ABC_TM1"/>
    <property type="match status" value="1"/>
</dbReference>
<evidence type="ECO:0000256" key="4">
    <source>
        <dbReference type="ARBA" id="ARBA00022692"/>
    </source>
</evidence>
<feature type="transmembrane region" description="Helical" evidence="7">
    <location>
        <begin position="121"/>
        <end position="147"/>
    </location>
</feature>
<dbReference type="InterPro" id="IPR035906">
    <property type="entry name" value="MetI-like_sf"/>
</dbReference>
<accession>A0A6J4VHL4</accession>
<evidence type="ECO:0000256" key="2">
    <source>
        <dbReference type="ARBA" id="ARBA00022448"/>
    </source>
</evidence>
<evidence type="ECO:0000259" key="8">
    <source>
        <dbReference type="PROSITE" id="PS50928"/>
    </source>
</evidence>
<feature type="transmembrane region" description="Helical" evidence="7">
    <location>
        <begin position="153"/>
        <end position="176"/>
    </location>
</feature>
<dbReference type="CDD" id="cd06261">
    <property type="entry name" value="TM_PBP2"/>
    <property type="match status" value="1"/>
</dbReference>
<comment type="similarity">
    <text evidence="7">Belongs to the binding-protein-dependent transport system permease family.</text>
</comment>
<dbReference type="PANTHER" id="PTHR32243:SF18">
    <property type="entry name" value="INNER MEMBRANE ABC TRANSPORTER PERMEASE PROTEIN YCJP"/>
    <property type="match status" value="1"/>
</dbReference>
<keyword evidence="4 7" id="KW-0812">Transmembrane</keyword>
<evidence type="ECO:0000256" key="6">
    <source>
        <dbReference type="ARBA" id="ARBA00023136"/>
    </source>
</evidence>
<evidence type="ECO:0000256" key="1">
    <source>
        <dbReference type="ARBA" id="ARBA00004651"/>
    </source>
</evidence>
<dbReference type="EMBL" id="CADCWL010000209">
    <property type="protein sequence ID" value="CAA9579759.1"/>
    <property type="molecule type" value="Genomic_DNA"/>
</dbReference>
<keyword evidence="3" id="KW-1003">Cell membrane</keyword>
<feature type="transmembrane region" description="Helical" evidence="7">
    <location>
        <begin position="27"/>
        <end position="48"/>
    </location>
</feature>
<gene>
    <name evidence="9" type="ORF">AVDCRST_MAG19-3734</name>
</gene>
<dbReference type="InterPro" id="IPR000515">
    <property type="entry name" value="MetI-like"/>
</dbReference>
<proteinExistence type="inferred from homology"/>
<sequence>MGVAIPAPALRRTPSVPYRGHRFLRRAGFWIGLLVLLSPAVFVFLWMLSLSLKPDVENTAYPPIFIPRNPTLDNFREIFENSPFGRYAVNSLVVAVASTALSLALGVPAGYGIAKTKANGLAVFVLVSRMTPGLSYLIPWFILFRYLGLNNTLWALIITHLVIGLPITIWVMMGFFEDLHPELEEAALVDGAGIWAAFRDVALPLSRPGMVVAAILAFIFSWNNFIFAVVLAGQETRTLPVAVFNVLTFEQLAWGALAAAALVVTLPVLLLTVFVQRQIVVGMTAGGMKG</sequence>
<reference evidence="9" key="1">
    <citation type="submission" date="2020-02" db="EMBL/GenBank/DDBJ databases">
        <authorList>
            <person name="Meier V. D."/>
        </authorList>
    </citation>
    <scope>NUCLEOTIDE SEQUENCE</scope>
    <source>
        <strain evidence="9">AVDCRST_MAG19</strain>
    </source>
</reference>
<keyword evidence="2 7" id="KW-0813">Transport</keyword>
<dbReference type="Pfam" id="PF00528">
    <property type="entry name" value="BPD_transp_1"/>
    <property type="match status" value="1"/>
</dbReference>
<comment type="subcellular location">
    <subcellularLocation>
        <location evidence="1 7">Cell membrane</location>
        <topology evidence="1 7">Multi-pass membrane protein</topology>
    </subcellularLocation>
</comment>
<protein>
    <submittedName>
        <fullName evidence="9">Maltodextrin ABC transporter, permease protein MdxG</fullName>
    </submittedName>
</protein>
<dbReference type="SUPFAM" id="SSF161098">
    <property type="entry name" value="MetI-like"/>
    <property type="match status" value="1"/>
</dbReference>
<dbReference type="GO" id="GO:0055085">
    <property type="term" value="P:transmembrane transport"/>
    <property type="evidence" value="ECO:0007669"/>
    <property type="project" value="InterPro"/>
</dbReference>
<organism evidence="9">
    <name type="scientific">uncultured Thermomicrobiales bacterium</name>
    <dbReference type="NCBI Taxonomy" id="1645740"/>
    <lineage>
        <taxon>Bacteria</taxon>
        <taxon>Pseudomonadati</taxon>
        <taxon>Thermomicrobiota</taxon>
        <taxon>Thermomicrobia</taxon>
        <taxon>Thermomicrobiales</taxon>
        <taxon>environmental samples</taxon>
    </lineage>
</organism>
<dbReference type="InterPro" id="IPR050901">
    <property type="entry name" value="BP-dep_ABC_trans_perm"/>
</dbReference>
<evidence type="ECO:0000313" key="9">
    <source>
        <dbReference type="EMBL" id="CAA9579759.1"/>
    </source>
</evidence>
<keyword evidence="6 7" id="KW-0472">Membrane</keyword>
<dbReference type="PANTHER" id="PTHR32243">
    <property type="entry name" value="MALTOSE TRANSPORT SYSTEM PERMEASE-RELATED"/>
    <property type="match status" value="1"/>
</dbReference>
<evidence type="ECO:0000256" key="3">
    <source>
        <dbReference type="ARBA" id="ARBA00022475"/>
    </source>
</evidence>
<dbReference type="AlphaFoldDB" id="A0A6J4VHL4"/>
<feature type="transmembrane region" description="Helical" evidence="7">
    <location>
        <begin position="252"/>
        <end position="275"/>
    </location>
</feature>
<keyword evidence="5 7" id="KW-1133">Transmembrane helix</keyword>
<feature type="transmembrane region" description="Helical" evidence="7">
    <location>
        <begin position="209"/>
        <end position="232"/>
    </location>
</feature>
<dbReference type="GO" id="GO:0005886">
    <property type="term" value="C:plasma membrane"/>
    <property type="evidence" value="ECO:0007669"/>
    <property type="project" value="UniProtKB-SubCell"/>
</dbReference>